<evidence type="ECO:0000313" key="3">
    <source>
        <dbReference type="EMBL" id="KAL1218933.1"/>
    </source>
</evidence>
<protein>
    <submittedName>
        <fullName evidence="3">GBF-interacting protein 1-like</fullName>
    </submittedName>
</protein>
<dbReference type="PANTHER" id="PTHR47070">
    <property type="entry name" value="HYDROXYPROLINE-RICH GLYCOPROTEIN-LIKE"/>
    <property type="match status" value="1"/>
</dbReference>
<dbReference type="InterPro" id="IPR009719">
    <property type="entry name" value="GIP1_N"/>
</dbReference>
<reference evidence="3 4" key="1">
    <citation type="submission" date="2024-04" db="EMBL/GenBank/DDBJ databases">
        <title>Genome assembly C_amara_ONT_v2.</title>
        <authorList>
            <person name="Yant L."/>
            <person name="Moore C."/>
            <person name="Slenker M."/>
        </authorList>
    </citation>
    <scope>NUCLEOTIDE SEQUENCE [LARGE SCALE GENOMIC DNA]</scope>
    <source>
        <tissue evidence="3">Leaf</tissue>
    </source>
</reference>
<name>A0ABD1BP30_CARAN</name>
<feature type="compositionally biased region" description="Basic residues" evidence="1">
    <location>
        <begin position="203"/>
        <end position="214"/>
    </location>
</feature>
<dbReference type="EMBL" id="JBANAX010000194">
    <property type="protein sequence ID" value="KAL1218933.1"/>
    <property type="molecule type" value="Genomic_DNA"/>
</dbReference>
<feature type="region of interest" description="Disordered" evidence="1">
    <location>
        <begin position="78"/>
        <end position="167"/>
    </location>
</feature>
<feature type="domain" description="GBF-interacting protein 1 N-terminal" evidence="2">
    <location>
        <begin position="15"/>
        <end position="74"/>
    </location>
</feature>
<dbReference type="SUPFAM" id="SSF46934">
    <property type="entry name" value="UBA-like"/>
    <property type="match status" value="1"/>
</dbReference>
<feature type="compositionally biased region" description="Basic and acidic residues" evidence="1">
    <location>
        <begin position="78"/>
        <end position="107"/>
    </location>
</feature>
<feature type="compositionally biased region" description="Polar residues" evidence="1">
    <location>
        <begin position="427"/>
        <end position="437"/>
    </location>
</feature>
<dbReference type="Pfam" id="PF06972">
    <property type="entry name" value="GIP1_N"/>
    <property type="match status" value="1"/>
</dbReference>
<sequence>MVTGSRTGGSSAIRIDEKTRKMIHSIKEIVGNHSEADIFAALKETDMDADEAVQKLIYQDTFHEVKRKRNKKKEEDAIIVEPAERRKSSENSSREVNSRSHEAEHNVRRGTYNQNHFPTNAAPRNAFPKNPATGPRREFRVVRDNRSNPNANKELKHTSPHSSESNINVEVAIPNKKGSSGGSGDRHLYGAHISNATADSRSRQTRNVHVRHSTRKELAEGTQAVLEVTVPSSNSLLGVYSSSADPVHVPSPDSRSSAVGAIRREVRGGDFGGKPSEHVIKDSAAAGSLVGSSTRKDGDPKAYTPSAVGAIRREVRGGDFGGKPSEHVVKDSAAAGSLVGSSTRKDGDSKAYRPSAVGATRREVTGGDFGGKPSEHVVKDSAAAGSLVGSSTRKDGASKTYRPFSPISNIDQGSQTNTRESLMPNRRSLSNSQQGNRSYKYVRTHQQAGGISKGVSQNKQWKPKSNQKSIRNNPGVIGNPKKPRAPPADNSINLESEIVKFQDKIPHVSISESQNVIIADHIRVPETDRCQLTFGSFVLEFDPSMNSASGFEEACSSLELQHSDIDDRLPSPPPKASTNGASGTETIGTFDSEVRTSGDVSPPPVLMAPEQQLSEDSEQNEEAPRSLNSDEYAQTELRSGNSPYTAVEPKQQQDHLELHNFSDYDPRGGYDLPYFRQAMDESMRGQGLPSPQEQELNQHIFNNAPASTIPMLQQQQAPMAQMYPQVHVSHFPNGMPYRQFLSPVYVPQMPMQGYSGNPAAYAHPSNGNSYVLMPGGSSHPGANGLKYGIQPFKQVPAGGPAGLGTFNNPNGYQITSLNVVGNAPVFEDSSRMKYKDGNAYVPNPQAETSEIWMQNPRDLSGLQSSPYYNMAGQTPHGAYLSSFNPSSVQSSHMQFQGVFQSPQPGPMANPHHMGLGMGGNTGLGVAPSPSPVQVGAYQQPQLGHLNWPANF</sequence>
<organism evidence="3 4">
    <name type="scientific">Cardamine amara subsp. amara</name>
    <dbReference type="NCBI Taxonomy" id="228776"/>
    <lineage>
        <taxon>Eukaryota</taxon>
        <taxon>Viridiplantae</taxon>
        <taxon>Streptophyta</taxon>
        <taxon>Embryophyta</taxon>
        <taxon>Tracheophyta</taxon>
        <taxon>Spermatophyta</taxon>
        <taxon>Magnoliopsida</taxon>
        <taxon>eudicotyledons</taxon>
        <taxon>Gunneridae</taxon>
        <taxon>Pentapetalae</taxon>
        <taxon>rosids</taxon>
        <taxon>malvids</taxon>
        <taxon>Brassicales</taxon>
        <taxon>Brassicaceae</taxon>
        <taxon>Cardamineae</taxon>
        <taxon>Cardamine</taxon>
    </lineage>
</organism>
<gene>
    <name evidence="3" type="ORF">V5N11_010814</name>
</gene>
<dbReference type="Proteomes" id="UP001558713">
    <property type="component" value="Unassembled WGS sequence"/>
</dbReference>
<feature type="region of interest" description="Disordered" evidence="1">
    <location>
        <begin position="283"/>
        <end position="490"/>
    </location>
</feature>
<dbReference type="InterPro" id="IPR009060">
    <property type="entry name" value="UBA-like_sf"/>
</dbReference>
<feature type="region of interest" description="Disordered" evidence="1">
    <location>
        <begin position="564"/>
        <end position="664"/>
    </location>
</feature>
<dbReference type="PANTHER" id="PTHR47070:SF2">
    <property type="entry name" value="OS06G0206100 PROTEIN"/>
    <property type="match status" value="1"/>
</dbReference>
<feature type="compositionally biased region" description="Polar residues" evidence="1">
    <location>
        <begin position="406"/>
        <end position="420"/>
    </location>
</feature>
<evidence type="ECO:0000313" key="4">
    <source>
        <dbReference type="Proteomes" id="UP001558713"/>
    </source>
</evidence>
<feature type="compositionally biased region" description="Basic and acidic residues" evidence="1">
    <location>
        <begin position="651"/>
        <end position="664"/>
    </location>
</feature>
<feature type="region of interest" description="Disordered" evidence="1">
    <location>
        <begin position="198"/>
        <end position="218"/>
    </location>
</feature>
<feature type="compositionally biased region" description="Polar residues" evidence="1">
    <location>
        <begin position="444"/>
        <end position="472"/>
    </location>
</feature>
<feature type="compositionally biased region" description="Polar residues" evidence="1">
    <location>
        <begin position="626"/>
        <end position="644"/>
    </location>
</feature>
<proteinExistence type="predicted"/>
<evidence type="ECO:0000259" key="2">
    <source>
        <dbReference type="Pfam" id="PF06972"/>
    </source>
</evidence>
<keyword evidence="4" id="KW-1185">Reference proteome</keyword>
<feature type="compositionally biased region" description="Basic and acidic residues" evidence="1">
    <location>
        <begin position="135"/>
        <end position="146"/>
    </location>
</feature>
<feature type="compositionally biased region" description="Polar residues" evidence="1">
    <location>
        <begin position="576"/>
        <end position="589"/>
    </location>
</feature>
<evidence type="ECO:0000256" key="1">
    <source>
        <dbReference type="SAM" id="MobiDB-lite"/>
    </source>
</evidence>
<accession>A0ABD1BP30</accession>
<comment type="caution">
    <text evidence="3">The sequence shown here is derived from an EMBL/GenBank/DDBJ whole genome shotgun (WGS) entry which is preliminary data.</text>
</comment>
<dbReference type="AlphaFoldDB" id="A0ABD1BP30"/>